<comment type="caution">
    <text evidence="2">The sequence shown here is derived from an EMBL/GenBank/DDBJ whole genome shotgun (WGS) entry which is preliminary data.</text>
</comment>
<evidence type="ECO:0000256" key="1">
    <source>
        <dbReference type="SAM" id="MobiDB-lite"/>
    </source>
</evidence>
<feature type="compositionally biased region" description="Pro residues" evidence="1">
    <location>
        <begin position="84"/>
        <end position="93"/>
    </location>
</feature>
<dbReference type="Proteomes" id="UP000565745">
    <property type="component" value="Unassembled WGS sequence"/>
</dbReference>
<accession>A0A7W6MBS1</accession>
<name>A0A7W6MBS1_9RHOB</name>
<dbReference type="RefSeq" id="WP_184600957.1">
    <property type="nucleotide sequence ID" value="NZ_JACIFU010000007.1"/>
</dbReference>
<gene>
    <name evidence="2" type="ORF">GGR93_003802</name>
</gene>
<dbReference type="GO" id="GO:0004674">
    <property type="term" value="F:protein serine/threonine kinase activity"/>
    <property type="evidence" value="ECO:0007669"/>
    <property type="project" value="UniProtKB-EC"/>
</dbReference>
<proteinExistence type="predicted"/>
<evidence type="ECO:0000313" key="2">
    <source>
        <dbReference type="EMBL" id="MBB4175994.1"/>
    </source>
</evidence>
<dbReference type="AlphaFoldDB" id="A0A7W6MBS1"/>
<reference evidence="2 3" key="1">
    <citation type="submission" date="2020-08" db="EMBL/GenBank/DDBJ databases">
        <title>Genomic Encyclopedia of Type Strains, Phase IV (KMG-IV): sequencing the most valuable type-strain genomes for metagenomic binning, comparative biology and taxonomic classification.</title>
        <authorList>
            <person name="Goeker M."/>
        </authorList>
    </citation>
    <scope>NUCLEOTIDE SEQUENCE [LARGE SCALE GENOMIC DNA]</scope>
    <source>
        <strain evidence="2 3">DSM 101015</strain>
    </source>
</reference>
<keyword evidence="2" id="KW-0808">Transferase</keyword>
<keyword evidence="2" id="KW-0418">Kinase</keyword>
<evidence type="ECO:0000313" key="3">
    <source>
        <dbReference type="Proteomes" id="UP000565745"/>
    </source>
</evidence>
<feature type="non-terminal residue" evidence="2">
    <location>
        <position position="1"/>
    </location>
</feature>
<sequence>KSPDVGANPMEVVQKKNDPLDTSGVPEPLKSLLDRMTAPDPDARFQSMDEVLTFLESGGAEEVLSDATIIAPPVKSEPEVKAEAPPPPTPPAAAKPSKPKTAKSSGGSGGLIAAVAAVVVIGAGAGAYFGGFIGGGGPEFPPVSPYSLVIANSENLPTSASGFVPDPEMQNTLVGRMNDLGGTADLTLASGDIAPTWNVDVLSVLDDIEQLDDWQLSVTGNTASISGSTSDASLLASLTEKYPANWPGGLSGTIDVALTSLFLDAAEVDNLLAQYADCGPLTQVNNPGAVGYGPDDPVLVSGTLAGEETRDTLQDALEDIADDRFVVINATLLNPTLCLVENYLPEAPSSDIQVEFKDGNSGQDVTSGDFKVGQNPVIDVIIPDSLTTGYISVSVLDVSGNVFHLLPNVGRTDNSVETLRDGQSGEVALRVAYGLNEDRPEGSIAFSVDDSSLGKSKILVIHSFAPLFRQMRPTTESAVAYTEALSARAADQMIETLDSAILTTSE</sequence>
<keyword evidence="3" id="KW-1185">Reference proteome</keyword>
<protein>
    <submittedName>
        <fullName evidence="2">Serine/threonine-protein kinase</fullName>
        <ecNumber evidence="2">2.7.11.1</ecNumber>
    </submittedName>
</protein>
<dbReference type="EMBL" id="JACIFU010000007">
    <property type="protein sequence ID" value="MBB4175994.1"/>
    <property type="molecule type" value="Genomic_DNA"/>
</dbReference>
<feature type="region of interest" description="Disordered" evidence="1">
    <location>
        <begin position="1"/>
        <end position="42"/>
    </location>
</feature>
<dbReference type="EC" id="2.7.11.1" evidence="2"/>
<feature type="region of interest" description="Disordered" evidence="1">
    <location>
        <begin position="70"/>
        <end position="106"/>
    </location>
</feature>
<organism evidence="2 3">
    <name type="scientific">Sulfitobacter noctilucicola</name>
    <dbReference type="NCBI Taxonomy" id="1342301"/>
    <lineage>
        <taxon>Bacteria</taxon>
        <taxon>Pseudomonadati</taxon>
        <taxon>Pseudomonadota</taxon>
        <taxon>Alphaproteobacteria</taxon>
        <taxon>Rhodobacterales</taxon>
        <taxon>Roseobacteraceae</taxon>
        <taxon>Sulfitobacter</taxon>
    </lineage>
</organism>